<evidence type="ECO:0000313" key="1">
    <source>
        <dbReference type="EMBL" id="OAH59536.1"/>
    </source>
</evidence>
<dbReference type="Proteomes" id="UP000077271">
    <property type="component" value="Unassembled WGS sequence"/>
</dbReference>
<sequence length="129" mass="14815">METDLKIVLGKAFGELYEIQKKQGIKKVDEGHIFGLLNGFEEALNNEFEHLNFITEEEVNKVSHYFAPYVEAEEKTKELPAFTNMQSDLEKQGIGQARFITILRYLNATNRLNVDVNEAGDFTLTEEVR</sequence>
<evidence type="ECO:0000313" key="2">
    <source>
        <dbReference type="Proteomes" id="UP000077271"/>
    </source>
</evidence>
<dbReference type="EMBL" id="LQWZ01000001">
    <property type="protein sequence ID" value="OAH59536.1"/>
    <property type="molecule type" value="Genomic_DNA"/>
</dbReference>
<dbReference type="RefSeq" id="WP_018392107.1">
    <property type="nucleotide sequence ID" value="NZ_LQWZ01000001.1"/>
</dbReference>
<dbReference type="AlphaFoldDB" id="A0A177L258"/>
<gene>
    <name evidence="1" type="ORF">AWH48_00035</name>
</gene>
<accession>A0A177L258</accession>
<dbReference type="OrthoDB" id="2966902at2"/>
<comment type="caution">
    <text evidence="1">The sequence shown here is derived from an EMBL/GenBank/DDBJ whole genome shotgun (WGS) entry which is preliminary data.</text>
</comment>
<organism evidence="1 2">
    <name type="scientific">Domibacillus aminovorans</name>
    <dbReference type="NCBI Taxonomy" id="29332"/>
    <lineage>
        <taxon>Bacteria</taxon>
        <taxon>Bacillati</taxon>
        <taxon>Bacillota</taxon>
        <taxon>Bacilli</taxon>
        <taxon>Bacillales</taxon>
        <taxon>Bacillaceae</taxon>
        <taxon>Domibacillus</taxon>
    </lineage>
</organism>
<proteinExistence type="predicted"/>
<reference evidence="1 2" key="1">
    <citation type="submission" date="2016-01" db="EMBL/GenBank/DDBJ databases">
        <title>Investigation of taxonomic status of Bacillus aminovorans.</title>
        <authorList>
            <person name="Verma A."/>
            <person name="Pal Y."/>
            <person name="Krishnamurthi S."/>
        </authorList>
    </citation>
    <scope>NUCLEOTIDE SEQUENCE [LARGE SCALE GENOMIC DNA]</scope>
    <source>
        <strain evidence="1 2">DSM 4337</strain>
    </source>
</reference>
<name>A0A177L258_9BACI</name>
<protein>
    <submittedName>
        <fullName evidence="1">Uncharacterized protein</fullName>
    </submittedName>
</protein>